<accession>A0ABT7BBD1</accession>
<dbReference type="Proteomes" id="UP001235849">
    <property type="component" value="Unassembled WGS sequence"/>
</dbReference>
<organism evidence="1 2">
    <name type="scientific">Roseofilum capinflatum BLCC-M114</name>
    <dbReference type="NCBI Taxonomy" id="3022440"/>
    <lineage>
        <taxon>Bacteria</taxon>
        <taxon>Bacillati</taxon>
        <taxon>Cyanobacteriota</taxon>
        <taxon>Cyanophyceae</taxon>
        <taxon>Desertifilales</taxon>
        <taxon>Desertifilaceae</taxon>
        <taxon>Roseofilum</taxon>
        <taxon>Roseofilum capinflatum</taxon>
    </lineage>
</organism>
<dbReference type="EMBL" id="JAQOSO010000104">
    <property type="protein sequence ID" value="MDJ1176484.1"/>
    <property type="molecule type" value="Genomic_DNA"/>
</dbReference>
<name>A0ABT7BBD1_9CYAN</name>
<protein>
    <submittedName>
        <fullName evidence="1">ACP S-malonyltransferase</fullName>
    </submittedName>
</protein>
<keyword evidence="2" id="KW-1185">Reference proteome</keyword>
<evidence type="ECO:0000313" key="2">
    <source>
        <dbReference type="Proteomes" id="UP001235849"/>
    </source>
</evidence>
<proteinExistence type="predicted"/>
<dbReference type="RefSeq" id="WP_283768764.1">
    <property type="nucleotide sequence ID" value="NZ_JAQOSO010000104.1"/>
</dbReference>
<evidence type="ECO:0000313" key="1">
    <source>
        <dbReference type="EMBL" id="MDJ1176484.1"/>
    </source>
</evidence>
<gene>
    <name evidence="1" type="ORF">PMG25_20575</name>
</gene>
<sequence length="130" mass="14683">MIILADYNLNRQALVLSGSLVTGGWLELISIRLVTFEAMGLSADSSDRLVWNFAQTNRMLLLTANRNAKGEDSLEQVMRAENQPTSFPIITIGDLDRVNEFDYRERCVEKLVEIVIDLDDYMGAGRLFIP</sequence>
<comment type="caution">
    <text evidence="1">The sequence shown here is derived from an EMBL/GenBank/DDBJ whole genome shotgun (WGS) entry which is preliminary data.</text>
</comment>
<reference evidence="1 2" key="1">
    <citation type="submission" date="2023-01" db="EMBL/GenBank/DDBJ databases">
        <title>Novel diversity within Roseofilum (Cyanobacteria; Desertifilaceae) from marine benthic mats with descriptions of four novel species.</title>
        <authorList>
            <person name="Wang Y."/>
            <person name="Berthold D.E."/>
            <person name="Hu J."/>
            <person name="Lefler F.W."/>
            <person name="Laughinghouse H.D. IV."/>
        </authorList>
    </citation>
    <scope>NUCLEOTIDE SEQUENCE [LARGE SCALE GENOMIC DNA]</scope>
    <source>
        <strain evidence="1 2">BLCC-M114</strain>
    </source>
</reference>